<dbReference type="RefSeq" id="WP_125557367.1">
    <property type="nucleotide sequence ID" value="NZ_RBVX01000018.1"/>
</dbReference>
<dbReference type="InterPro" id="IPR024232">
    <property type="entry name" value="SpoIIIAH"/>
</dbReference>
<proteinExistence type="predicted"/>
<evidence type="ECO:0000313" key="3">
    <source>
        <dbReference type="Proteomes" id="UP000275076"/>
    </source>
</evidence>
<accession>A0A3R9RC01</accession>
<feature type="region of interest" description="Disordered" evidence="1">
    <location>
        <begin position="64"/>
        <end position="102"/>
    </location>
</feature>
<reference evidence="2 3" key="1">
    <citation type="submission" date="2018-10" db="EMBL/GenBank/DDBJ databases">
        <title>Draft genome sequence of Bacillus salarius IM0101, isolated from a hypersaline soil in Inner Mongolia, China.</title>
        <authorList>
            <person name="Yamprayoonswat W."/>
            <person name="Boonvisut S."/>
            <person name="Jumpathong W."/>
            <person name="Sittihan S."/>
            <person name="Ruangsuj P."/>
            <person name="Wanthongcharoen S."/>
            <person name="Thongpramul N."/>
            <person name="Pimmason S."/>
            <person name="Yu B."/>
            <person name="Yasawong M."/>
        </authorList>
    </citation>
    <scope>NUCLEOTIDE SEQUENCE [LARGE SCALE GENOMIC DNA]</scope>
    <source>
        <strain evidence="2 3">IM0101</strain>
    </source>
</reference>
<dbReference type="Gene3D" id="1.10.287.4300">
    <property type="entry name" value="Stage III sporulation protein AH-like"/>
    <property type="match status" value="1"/>
</dbReference>
<evidence type="ECO:0000313" key="2">
    <source>
        <dbReference type="EMBL" id="RSL31982.1"/>
    </source>
</evidence>
<protein>
    <submittedName>
        <fullName evidence="2">SpoIIIAH-like family protein</fullName>
    </submittedName>
</protein>
<dbReference type="EMBL" id="RBVX01000018">
    <property type="protein sequence ID" value="RSL31982.1"/>
    <property type="molecule type" value="Genomic_DNA"/>
</dbReference>
<dbReference type="AlphaFoldDB" id="A0A3R9RC01"/>
<sequence>MKMVLKKQTVWLMTMLSLTIVLAVYYITSPEDVAEEEPGVSGEADEVTAEVEENDLVEWLSEEEIETTIEETDPQSGSDIEGSAAEDAGVSEEETNTDSNLFSELRLEREESRSRLREEYTETLASEDFSAAEKSEAYEKRENLQEQQQQESTLENLIQAEGYEEAVVLSNESNTRIIVQAENLTEEEAVTLNRLAADQLGKEEIVIGHQATAAK</sequence>
<comment type="caution">
    <text evidence="2">The sequence shown here is derived from an EMBL/GenBank/DDBJ whole genome shotgun (WGS) entry which is preliminary data.</text>
</comment>
<name>A0A3R9RC01_9BACI</name>
<dbReference type="InterPro" id="IPR038503">
    <property type="entry name" value="SpoIIIAH_sf"/>
</dbReference>
<keyword evidence="3" id="KW-1185">Reference proteome</keyword>
<evidence type="ECO:0000256" key="1">
    <source>
        <dbReference type="SAM" id="MobiDB-lite"/>
    </source>
</evidence>
<dbReference type="Pfam" id="PF12685">
    <property type="entry name" value="SpoIIIAH"/>
    <property type="match status" value="1"/>
</dbReference>
<dbReference type="Proteomes" id="UP000275076">
    <property type="component" value="Unassembled WGS sequence"/>
</dbReference>
<feature type="compositionally biased region" description="Basic and acidic residues" evidence="1">
    <location>
        <begin position="131"/>
        <end position="144"/>
    </location>
</feature>
<organism evidence="2 3">
    <name type="scientific">Salibacterium salarium</name>
    <dbReference type="NCBI Taxonomy" id="284579"/>
    <lineage>
        <taxon>Bacteria</taxon>
        <taxon>Bacillati</taxon>
        <taxon>Bacillota</taxon>
        <taxon>Bacilli</taxon>
        <taxon>Bacillales</taxon>
        <taxon>Bacillaceae</taxon>
    </lineage>
</organism>
<feature type="region of interest" description="Disordered" evidence="1">
    <location>
        <begin position="125"/>
        <end position="152"/>
    </location>
</feature>
<dbReference type="OrthoDB" id="2939102at2"/>
<gene>
    <name evidence="2" type="ORF">D7Z54_17415</name>
</gene>
<feature type="compositionally biased region" description="Acidic residues" evidence="1">
    <location>
        <begin position="64"/>
        <end position="73"/>
    </location>
</feature>